<dbReference type="PROSITE" id="PS50110">
    <property type="entry name" value="RESPONSE_REGULATORY"/>
    <property type="match status" value="1"/>
</dbReference>
<proteinExistence type="predicted"/>
<feature type="modified residue" description="4-aspartylphosphate" evidence="2">
    <location>
        <position position="83"/>
    </location>
</feature>
<gene>
    <name evidence="4" type="ORF">D7V88_16335</name>
</gene>
<keyword evidence="5" id="KW-1185">Reference proteome</keyword>
<evidence type="ECO:0000256" key="1">
    <source>
        <dbReference type="ARBA" id="ARBA00022553"/>
    </source>
</evidence>
<evidence type="ECO:0000256" key="2">
    <source>
        <dbReference type="PROSITE-ProRule" id="PRU00169"/>
    </source>
</evidence>
<dbReference type="AlphaFoldDB" id="A0A3A8IUQ9"/>
<accession>A0A3A8IUQ9</accession>
<dbReference type="InterPro" id="IPR011006">
    <property type="entry name" value="CheY-like_superfamily"/>
</dbReference>
<dbReference type="PANTHER" id="PTHR44591">
    <property type="entry name" value="STRESS RESPONSE REGULATOR PROTEIN 1"/>
    <property type="match status" value="1"/>
</dbReference>
<sequence length="153" mass="16904">MVHEQTEGAARVAAWEDPAMAPARATRILVADDQSEMRTLIRKMLVRRGYEVVEASDGPDLVRVLIDGLTEDEARAPDLIITDVRMPGFTGLEVLARLRREQWDTPVILITAFGDAKLHSEAQRLGAAYVLDKPFELDELRNAVEAALAVARG</sequence>
<dbReference type="SMART" id="SM00448">
    <property type="entry name" value="REC"/>
    <property type="match status" value="1"/>
</dbReference>
<dbReference type="EMBL" id="RAVZ01000100">
    <property type="protein sequence ID" value="RKG87269.1"/>
    <property type="molecule type" value="Genomic_DNA"/>
</dbReference>
<dbReference type="InterPro" id="IPR050595">
    <property type="entry name" value="Bact_response_regulator"/>
</dbReference>
<reference evidence="5" key="1">
    <citation type="submission" date="2018-09" db="EMBL/GenBank/DDBJ databases">
        <authorList>
            <person name="Livingstone P.G."/>
            <person name="Whitworth D.E."/>
        </authorList>
    </citation>
    <scope>NUCLEOTIDE SEQUENCE [LARGE SCALE GENOMIC DNA]</scope>
    <source>
        <strain evidence="5">CA054A</strain>
    </source>
</reference>
<dbReference type="InterPro" id="IPR001789">
    <property type="entry name" value="Sig_transdc_resp-reg_receiver"/>
</dbReference>
<feature type="domain" description="Response regulatory" evidence="3">
    <location>
        <begin position="27"/>
        <end position="148"/>
    </location>
</feature>
<evidence type="ECO:0000259" key="3">
    <source>
        <dbReference type="PROSITE" id="PS50110"/>
    </source>
</evidence>
<dbReference type="OrthoDB" id="9788090at2"/>
<keyword evidence="1 2" id="KW-0597">Phosphoprotein</keyword>
<protein>
    <submittedName>
        <fullName evidence="4">Response regulator</fullName>
    </submittedName>
</protein>
<dbReference type="GO" id="GO:0000160">
    <property type="term" value="P:phosphorelay signal transduction system"/>
    <property type="evidence" value="ECO:0007669"/>
    <property type="project" value="InterPro"/>
</dbReference>
<evidence type="ECO:0000313" key="4">
    <source>
        <dbReference type="EMBL" id="RKG87269.1"/>
    </source>
</evidence>
<dbReference type="CDD" id="cd00156">
    <property type="entry name" value="REC"/>
    <property type="match status" value="1"/>
</dbReference>
<evidence type="ECO:0000313" key="5">
    <source>
        <dbReference type="Proteomes" id="UP000268094"/>
    </source>
</evidence>
<organism evidence="4 5">
    <name type="scientific">Corallococcus terminator</name>
    <dbReference type="NCBI Taxonomy" id="2316733"/>
    <lineage>
        <taxon>Bacteria</taxon>
        <taxon>Pseudomonadati</taxon>
        <taxon>Myxococcota</taxon>
        <taxon>Myxococcia</taxon>
        <taxon>Myxococcales</taxon>
        <taxon>Cystobacterineae</taxon>
        <taxon>Myxococcaceae</taxon>
        <taxon>Corallococcus</taxon>
    </lineage>
</organism>
<dbReference type="Proteomes" id="UP000268094">
    <property type="component" value="Unassembled WGS sequence"/>
</dbReference>
<name>A0A3A8IUQ9_9BACT</name>
<dbReference type="SUPFAM" id="SSF52172">
    <property type="entry name" value="CheY-like"/>
    <property type="match status" value="1"/>
</dbReference>
<dbReference type="Gene3D" id="3.40.50.2300">
    <property type="match status" value="1"/>
</dbReference>
<dbReference type="Pfam" id="PF00072">
    <property type="entry name" value="Response_reg"/>
    <property type="match status" value="1"/>
</dbReference>
<dbReference type="RefSeq" id="WP_120541566.1">
    <property type="nucleotide sequence ID" value="NZ_RAVZ01000100.1"/>
</dbReference>
<dbReference type="PANTHER" id="PTHR44591:SF3">
    <property type="entry name" value="RESPONSE REGULATORY DOMAIN-CONTAINING PROTEIN"/>
    <property type="match status" value="1"/>
</dbReference>
<comment type="caution">
    <text evidence="4">The sequence shown here is derived from an EMBL/GenBank/DDBJ whole genome shotgun (WGS) entry which is preliminary data.</text>
</comment>